<dbReference type="Gene3D" id="3.65.10.10">
    <property type="entry name" value="Enolpyruvate transferase domain"/>
    <property type="match status" value="2"/>
</dbReference>
<keyword evidence="16" id="KW-1185">Reference proteome</keyword>
<evidence type="ECO:0000259" key="14">
    <source>
        <dbReference type="Pfam" id="PF00275"/>
    </source>
</evidence>
<comment type="catalytic activity">
    <reaction evidence="12 13">
        <text>phosphoenolpyruvate + UDP-N-acetyl-alpha-D-glucosamine = UDP-N-acetyl-3-O-(1-carboxyvinyl)-alpha-D-glucosamine + phosphate</text>
        <dbReference type="Rhea" id="RHEA:18681"/>
        <dbReference type="ChEBI" id="CHEBI:43474"/>
        <dbReference type="ChEBI" id="CHEBI:57705"/>
        <dbReference type="ChEBI" id="CHEBI:58702"/>
        <dbReference type="ChEBI" id="CHEBI:68483"/>
        <dbReference type="EC" id="2.5.1.7"/>
    </reaction>
</comment>
<keyword evidence="3 13" id="KW-0963">Cytoplasm</keyword>
<gene>
    <name evidence="15" type="primary">murA_1</name>
    <name evidence="13" type="synonym">murA</name>
    <name evidence="15" type="ORF">AHIS1636_12460</name>
</gene>
<comment type="caution">
    <text evidence="13">Lacks conserved residue(s) required for the propagation of feature annotation.</text>
</comment>
<comment type="similarity">
    <text evidence="11 13">Belongs to the EPSP synthase family. MurA subfamily.</text>
</comment>
<dbReference type="EMBL" id="BRVS01000005">
    <property type="protein sequence ID" value="GLB66807.1"/>
    <property type="molecule type" value="Genomic_DNA"/>
</dbReference>
<evidence type="ECO:0000256" key="11">
    <source>
        <dbReference type="ARBA" id="ARBA00038367"/>
    </source>
</evidence>
<dbReference type="InterPro" id="IPR005750">
    <property type="entry name" value="UDP_GlcNAc_COvinyl_MurA"/>
</dbReference>
<keyword evidence="5 13" id="KW-0808">Transferase</keyword>
<feature type="binding site" evidence="13">
    <location>
        <position position="308"/>
    </location>
    <ligand>
        <name>UDP-N-acetyl-alpha-D-glucosamine</name>
        <dbReference type="ChEBI" id="CHEBI:57705"/>
    </ligand>
</feature>
<dbReference type="PANTHER" id="PTHR43783">
    <property type="entry name" value="UDP-N-ACETYLGLUCOSAMINE 1-CARBOXYVINYLTRANSFERASE"/>
    <property type="match status" value="1"/>
</dbReference>
<evidence type="ECO:0000256" key="4">
    <source>
        <dbReference type="ARBA" id="ARBA00022618"/>
    </source>
</evidence>
<keyword evidence="4 13" id="KW-0132">Cell division</keyword>
<evidence type="ECO:0000256" key="12">
    <source>
        <dbReference type="ARBA" id="ARBA00047527"/>
    </source>
</evidence>
<dbReference type="Pfam" id="PF00275">
    <property type="entry name" value="EPSP_synthase"/>
    <property type="match status" value="1"/>
</dbReference>
<evidence type="ECO:0000256" key="13">
    <source>
        <dbReference type="HAMAP-Rule" id="MF_00111"/>
    </source>
</evidence>
<reference evidence="15 16" key="1">
    <citation type="journal article" date="2023" name="Int. J. Syst. Evol. Microbiol.">
        <title>Arthrobacter mangrovi sp. nov., an actinobacterium isolated from the rhizosphere of a mangrove.</title>
        <authorList>
            <person name="Hamada M."/>
            <person name="Saitou S."/>
            <person name="Enomoto N."/>
            <person name="Nanri K."/>
            <person name="Hidaka K."/>
            <person name="Miura T."/>
            <person name="Tamura T."/>
        </authorList>
    </citation>
    <scope>NUCLEOTIDE SEQUENCE [LARGE SCALE GENOMIC DNA]</scope>
    <source>
        <strain evidence="15 16">NBRC 112813</strain>
    </source>
</reference>
<feature type="binding site" evidence="13">
    <location>
        <position position="330"/>
    </location>
    <ligand>
        <name>UDP-N-acetyl-alpha-D-glucosamine</name>
        <dbReference type="ChEBI" id="CHEBI:57705"/>
    </ligand>
</feature>
<evidence type="ECO:0000256" key="10">
    <source>
        <dbReference type="ARBA" id="ARBA00037534"/>
    </source>
</evidence>
<dbReference type="InterPro" id="IPR050068">
    <property type="entry name" value="MurA_subfamily"/>
</dbReference>
<evidence type="ECO:0000256" key="2">
    <source>
        <dbReference type="ARBA" id="ARBA00004752"/>
    </source>
</evidence>
<proteinExistence type="inferred from homology"/>
<evidence type="ECO:0000256" key="7">
    <source>
        <dbReference type="ARBA" id="ARBA00022984"/>
    </source>
</evidence>
<dbReference type="SUPFAM" id="SSF55205">
    <property type="entry name" value="EPT/RTPC-like"/>
    <property type="match status" value="1"/>
</dbReference>
<evidence type="ECO:0000313" key="16">
    <source>
        <dbReference type="Proteomes" id="UP001209654"/>
    </source>
</evidence>
<keyword evidence="9 13" id="KW-0961">Cell wall biogenesis/degradation</keyword>
<comment type="function">
    <text evidence="10 13">Cell wall formation. Adds enolpyruvyl to UDP-N-acetylglucosamine.</text>
</comment>
<dbReference type="NCBIfam" id="TIGR01072">
    <property type="entry name" value="murA"/>
    <property type="match status" value="1"/>
</dbReference>
<dbReference type="InterPro" id="IPR013792">
    <property type="entry name" value="RNA3'P_cycl/enolpyr_Trfase_a/b"/>
</dbReference>
<dbReference type="CDD" id="cd01555">
    <property type="entry name" value="UdpNAET"/>
    <property type="match status" value="1"/>
</dbReference>
<evidence type="ECO:0000256" key="5">
    <source>
        <dbReference type="ARBA" id="ARBA00022679"/>
    </source>
</evidence>
<keyword evidence="8 13" id="KW-0131">Cell cycle</keyword>
<dbReference type="EC" id="2.5.1.7" evidence="13"/>
<accession>A0ABQ5MS59</accession>
<dbReference type="InterPro" id="IPR001986">
    <property type="entry name" value="Enolpyruvate_Tfrase_dom"/>
</dbReference>
<keyword evidence="6 13" id="KW-0133">Cell shape</keyword>
<feature type="binding site" evidence="13">
    <location>
        <position position="95"/>
    </location>
    <ligand>
        <name>UDP-N-acetyl-alpha-D-glucosamine</name>
        <dbReference type="ChEBI" id="CHEBI:57705"/>
    </ligand>
</feature>
<name>A0ABQ5MS59_9MICC</name>
<comment type="pathway">
    <text evidence="2 13">Cell wall biogenesis; peptidoglycan biosynthesis.</text>
</comment>
<dbReference type="Proteomes" id="UP001209654">
    <property type="component" value="Unassembled WGS sequence"/>
</dbReference>
<evidence type="ECO:0000256" key="9">
    <source>
        <dbReference type="ARBA" id="ARBA00023316"/>
    </source>
</evidence>
<keyword evidence="7 13" id="KW-0573">Peptidoglycan synthesis</keyword>
<dbReference type="InterPro" id="IPR036968">
    <property type="entry name" value="Enolpyruvate_Tfrase_sf"/>
</dbReference>
<organism evidence="15 16">
    <name type="scientific">Arthrobacter mangrovi</name>
    <dbReference type="NCBI Taxonomy" id="2966350"/>
    <lineage>
        <taxon>Bacteria</taxon>
        <taxon>Bacillati</taxon>
        <taxon>Actinomycetota</taxon>
        <taxon>Actinomycetes</taxon>
        <taxon>Micrococcales</taxon>
        <taxon>Micrococcaceae</taxon>
        <taxon>Arthrobacter</taxon>
    </lineage>
</organism>
<evidence type="ECO:0000256" key="3">
    <source>
        <dbReference type="ARBA" id="ARBA00022490"/>
    </source>
</evidence>
<feature type="domain" description="Enolpyruvate transferase" evidence="14">
    <location>
        <begin position="7"/>
        <end position="409"/>
    </location>
</feature>
<dbReference type="NCBIfam" id="NF006873">
    <property type="entry name" value="PRK09369.1"/>
    <property type="match status" value="1"/>
</dbReference>
<evidence type="ECO:0000256" key="6">
    <source>
        <dbReference type="ARBA" id="ARBA00022960"/>
    </source>
</evidence>
<evidence type="ECO:0000256" key="8">
    <source>
        <dbReference type="ARBA" id="ARBA00023306"/>
    </source>
</evidence>
<dbReference type="HAMAP" id="MF_00111">
    <property type="entry name" value="MurA"/>
    <property type="match status" value="1"/>
</dbReference>
<evidence type="ECO:0000256" key="1">
    <source>
        <dbReference type="ARBA" id="ARBA00004496"/>
    </source>
</evidence>
<comment type="caution">
    <text evidence="15">The sequence shown here is derived from an EMBL/GenBank/DDBJ whole genome shotgun (WGS) entry which is preliminary data.</text>
</comment>
<feature type="binding site" evidence="13">
    <location>
        <begin position="23"/>
        <end position="24"/>
    </location>
    <ligand>
        <name>phosphoenolpyruvate</name>
        <dbReference type="ChEBI" id="CHEBI:58702"/>
    </ligand>
</feature>
<dbReference type="PANTHER" id="PTHR43783:SF1">
    <property type="entry name" value="UDP-N-ACETYLGLUCOSAMINE 1-CARBOXYVINYLTRANSFERASE"/>
    <property type="match status" value="1"/>
</dbReference>
<evidence type="ECO:0000313" key="15">
    <source>
        <dbReference type="EMBL" id="GLB66807.1"/>
    </source>
</evidence>
<dbReference type="RefSeq" id="WP_264794960.1">
    <property type="nucleotide sequence ID" value="NZ_BRVS01000005.1"/>
</dbReference>
<feature type="active site" description="Proton donor" evidence="13">
    <location>
        <position position="119"/>
    </location>
</feature>
<protein>
    <recommendedName>
        <fullName evidence="13">UDP-N-acetylglucosamine 1-carboxyvinyltransferase</fullName>
        <ecNumber evidence="13">2.5.1.7</ecNumber>
    </recommendedName>
    <alternativeName>
        <fullName evidence="13">Enoylpyruvate transferase</fullName>
    </alternativeName>
    <alternativeName>
        <fullName evidence="13">UDP-N-acetylglucosamine enolpyruvyl transferase</fullName>
        <shortName evidence="13">EPT</shortName>
    </alternativeName>
</protein>
<comment type="subcellular location">
    <subcellularLocation>
        <location evidence="1 13">Cytoplasm</location>
    </subcellularLocation>
</comment>
<sequence length="433" mass="45572">MEDVIVVTGPTRLSGQVDVAGAKNSVLKLMAAVLLAEGRSTITNVPNIQDVWIMAELLRRLGCGVEYDVEQAAVHIDVPSAPAHQADYDLVRAMRASISVLGPLVARCRQAEVALPGGDAIGSRGLDMHRSGLELMGAQIVIDHGYLVAKAPGGLKAAHHRLSFPSVGATENLMMAATLAEGVTTIDNAAREPEISDIARLLVAMGARIEGIGSPTLVITGVERLQPVAHRTVPDRIVAGTWAFAAAITGGRVDIRHADPSHLGVVLDKLEQAGCTVERRADGFVVEGSGRPSPINVSTLPYPGFPTDLQPFVVALNAVATGNGMVTENVFEARWGFTNELARLGAIVRLDGHHALIKGVPQLSGAPVEANDIRAGAALVIAGLVADGMTEVRGVDHIDRGYENFDAKLRALGAVVDRRGNEADPLAKARLLR</sequence>